<dbReference type="NCBIfam" id="TIGR00229">
    <property type="entry name" value="sensory_box"/>
    <property type="match status" value="1"/>
</dbReference>
<dbReference type="PROSITE" id="PS50045">
    <property type="entry name" value="SIGMA54_INTERACT_4"/>
    <property type="match status" value="1"/>
</dbReference>
<dbReference type="InterPro" id="IPR025943">
    <property type="entry name" value="Sigma_54_int_dom_ATP-bd_2"/>
</dbReference>
<dbReference type="InterPro" id="IPR002078">
    <property type="entry name" value="Sigma_54_int"/>
</dbReference>
<dbReference type="InterPro" id="IPR035965">
    <property type="entry name" value="PAS-like_dom_sf"/>
</dbReference>
<dbReference type="SUPFAM" id="SSF52540">
    <property type="entry name" value="P-loop containing nucleoside triphosphate hydrolases"/>
    <property type="match status" value="1"/>
</dbReference>
<dbReference type="InterPro" id="IPR001610">
    <property type="entry name" value="PAC"/>
</dbReference>
<proteinExistence type="predicted"/>
<dbReference type="Gene3D" id="1.10.10.60">
    <property type="entry name" value="Homeodomain-like"/>
    <property type="match status" value="1"/>
</dbReference>
<dbReference type="InterPro" id="IPR025944">
    <property type="entry name" value="Sigma_54_int_dom_CS"/>
</dbReference>
<keyword evidence="1" id="KW-0547">Nucleotide-binding</keyword>
<keyword evidence="4" id="KW-0238">DNA-binding</keyword>
<feature type="domain" description="Sigma-54 factor interaction" evidence="7">
    <location>
        <begin position="152"/>
        <end position="381"/>
    </location>
</feature>
<dbReference type="InterPro" id="IPR058031">
    <property type="entry name" value="AAA_lid_NorR"/>
</dbReference>
<dbReference type="CDD" id="cd00009">
    <property type="entry name" value="AAA"/>
    <property type="match status" value="1"/>
</dbReference>
<reference evidence="10 11" key="1">
    <citation type="submission" date="2019-11" db="EMBL/GenBank/DDBJ databases">
        <title>Comparative genomics of hydrocarbon-degrading Desulfosarcina strains.</title>
        <authorList>
            <person name="Watanabe M."/>
            <person name="Kojima H."/>
            <person name="Fukui M."/>
        </authorList>
    </citation>
    <scope>NUCLEOTIDE SEQUENCE [LARGE SCALE GENOMIC DNA]</scope>
    <source>
        <strain evidence="10 11">28bB2T</strain>
    </source>
</reference>
<evidence type="ECO:0000256" key="1">
    <source>
        <dbReference type="ARBA" id="ARBA00022741"/>
    </source>
</evidence>
<dbReference type="PROSITE" id="PS00676">
    <property type="entry name" value="SIGMA54_INTERACT_2"/>
    <property type="match status" value="1"/>
</dbReference>
<protein>
    <recommendedName>
        <fullName evidence="12">Diguanylate cyclase</fullName>
    </recommendedName>
</protein>
<evidence type="ECO:0000259" key="8">
    <source>
        <dbReference type="PROSITE" id="PS50112"/>
    </source>
</evidence>
<dbReference type="CDD" id="cd00130">
    <property type="entry name" value="PAS"/>
    <property type="match status" value="1"/>
</dbReference>
<dbReference type="SMART" id="SM00382">
    <property type="entry name" value="AAA"/>
    <property type="match status" value="1"/>
</dbReference>
<dbReference type="Gene3D" id="3.40.50.300">
    <property type="entry name" value="P-loop containing nucleotide triphosphate hydrolases"/>
    <property type="match status" value="1"/>
</dbReference>
<dbReference type="SMART" id="SM00086">
    <property type="entry name" value="PAC"/>
    <property type="match status" value="1"/>
</dbReference>
<evidence type="ECO:0000256" key="3">
    <source>
        <dbReference type="ARBA" id="ARBA00023015"/>
    </source>
</evidence>
<dbReference type="FunFam" id="1.10.8.60:FF:000014">
    <property type="entry name" value="DNA-binding transcriptional regulator NtrC"/>
    <property type="match status" value="1"/>
</dbReference>
<dbReference type="Pfam" id="PF13426">
    <property type="entry name" value="PAS_9"/>
    <property type="match status" value="1"/>
</dbReference>
<dbReference type="PROSITE" id="PS50112">
    <property type="entry name" value="PAS"/>
    <property type="match status" value="1"/>
</dbReference>
<dbReference type="AlphaFoldDB" id="A0A5K7ZT93"/>
<dbReference type="InterPro" id="IPR000700">
    <property type="entry name" value="PAS-assoc_C"/>
</dbReference>
<dbReference type="Pfam" id="PF25601">
    <property type="entry name" value="AAA_lid_14"/>
    <property type="match status" value="1"/>
</dbReference>
<dbReference type="PROSITE" id="PS00675">
    <property type="entry name" value="SIGMA54_INTERACT_1"/>
    <property type="match status" value="1"/>
</dbReference>
<evidence type="ECO:0000256" key="4">
    <source>
        <dbReference type="ARBA" id="ARBA00023125"/>
    </source>
</evidence>
<dbReference type="InterPro" id="IPR009057">
    <property type="entry name" value="Homeodomain-like_sf"/>
</dbReference>
<accession>A0A5K7ZT93</accession>
<dbReference type="Pfam" id="PF00158">
    <property type="entry name" value="Sigma54_activat"/>
    <property type="match status" value="1"/>
</dbReference>
<keyword evidence="3" id="KW-0805">Transcription regulation</keyword>
<dbReference type="KEGG" id="dov:DSCO28_39800"/>
<feature type="domain" description="PAS" evidence="8">
    <location>
        <begin position="10"/>
        <end position="56"/>
    </location>
</feature>
<dbReference type="InterPro" id="IPR000014">
    <property type="entry name" value="PAS"/>
</dbReference>
<evidence type="ECO:0000256" key="6">
    <source>
        <dbReference type="ARBA" id="ARBA00023163"/>
    </source>
</evidence>
<keyword evidence="6" id="KW-0804">Transcription</keyword>
<keyword evidence="5" id="KW-0010">Activator</keyword>
<evidence type="ECO:0000256" key="2">
    <source>
        <dbReference type="ARBA" id="ARBA00022840"/>
    </source>
</evidence>
<dbReference type="GO" id="GO:0005524">
    <property type="term" value="F:ATP binding"/>
    <property type="evidence" value="ECO:0007669"/>
    <property type="project" value="UniProtKB-KW"/>
</dbReference>
<gene>
    <name evidence="10" type="ORF">DSCO28_39800</name>
</gene>
<dbReference type="InterPro" id="IPR003593">
    <property type="entry name" value="AAA+_ATPase"/>
</dbReference>
<organism evidence="10 11">
    <name type="scientific">Desulfosarcina ovata subsp. sediminis</name>
    <dbReference type="NCBI Taxonomy" id="885957"/>
    <lineage>
        <taxon>Bacteria</taxon>
        <taxon>Pseudomonadati</taxon>
        <taxon>Thermodesulfobacteriota</taxon>
        <taxon>Desulfobacteria</taxon>
        <taxon>Desulfobacterales</taxon>
        <taxon>Desulfosarcinaceae</taxon>
        <taxon>Desulfosarcina</taxon>
    </lineage>
</organism>
<evidence type="ECO:0000313" key="11">
    <source>
        <dbReference type="Proteomes" id="UP000425960"/>
    </source>
</evidence>
<dbReference type="Gene3D" id="3.30.450.20">
    <property type="entry name" value="PAS domain"/>
    <property type="match status" value="1"/>
</dbReference>
<evidence type="ECO:0000313" key="10">
    <source>
        <dbReference type="EMBL" id="BBO83414.1"/>
    </source>
</evidence>
<dbReference type="SMART" id="SM00091">
    <property type="entry name" value="PAS"/>
    <property type="match status" value="1"/>
</dbReference>
<evidence type="ECO:0008006" key="12">
    <source>
        <dbReference type="Google" id="ProtNLM"/>
    </source>
</evidence>
<name>A0A5K7ZT93_9BACT</name>
<dbReference type="PROSITE" id="PS50113">
    <property type="entry name" value="PAC"/>
    <property type="match status" value="1"/>
</dbReference>
<dbReference type="Proteomes" id="UP000425960">
    <property type="component" value="Chromosome"/>
</dbReference>
<dbReference type="FunFam" id="3.40.50.300:FF:000006">
    <property type="entry name" value="DNA-binding transcriptional regulator NtrC"/>
    <property type="match status" value="1"/>
</dbReference>
<dbReference type="EMBL" id="AP021876">
    <property type="protein sequence ID" value="BBO83414.1"/>
    <property type="molecule type" value="Genomic_DNA"/>
</dbReference>
<dbReference type="InterPro" id="IPR025662">
    <property type="entry name" value="Sigma_54_int_dom_ATP-bd_1"/>
</dbReference>
<dbReference type="PROSITE" id="PS00688">
    <property type="entry name" value="SIGMA54_INTERACT_3"/>
    <property type="match status" value="1"/>
</dbReference>
<keyword evidence="2" id="KW-0067">ATP-binding</keyword>
<dbReference type="SUPFAM" id="SSF55785">
    <property type="entry name" value="PYP-like sensor domain (PAS domain)"/>
    <property type="match status" value="1"/>
</dbReference>
<dbReference type="SUPFAM" id="SSF46689">
    <property type="entry name" value="Homeodomain-like"/>
    <property type="match status" value="1"/>
</dbReference>
<feature type="domain" description="PAC" evidence="9">
    <location>
        <begin position="86"/>
        <end position="138"/>
    </location>
</feature>
<dbReference type="PANTHER" id="PTHR32071">
    <property type="entry name" value="TRANSCRIPTIONAL REGULATORY PROTEIN"/>
    <property type="match status" value="1"/>
</dbReference>
<evidence type="ECO:0000259" key="9">
    <source>
        <dbReference type="PROSITE" id="PS50113"/>
    </source>
</evidence>
<dbReference type="RefSeq" id="WP_155310905.1">
    <property type="nucleotide sequence ID" value="NZ_AP021876.1"/>
</dbReference>
<dbReference type="GO" id="GO:0003677">
    <property type="term" value="F:DNA binding"/>
    <property type="evidence" value="ECO:0007669"/>
    <property type="project" value="UniProtKB-KW"/>
</dbReference>
<dbReference type="GO" id="GO:0006355">
    <property type="term" value="P:regulation of DNA-templated transcription"/>
    <property type="evidence" value="ECO:0007669"/>
    <property type="project" value="InterPro"/>
</dbReference>
<dbReference type="Gene3D" id="1.10.8.60">
    <property type="match status" value="1"/>
</dbReference>
<dbReference type="InterPro" id="IPR027417">
    <property type="entry name" value="P-loop_NTPase"/>
</dbReference>
<dbReference type="PANTHER" id="PTHR32071:SF57">
    <property type="entry name" value="C4-DICARBOXYLATE TRANSPORT TRANSCRIPTIONAL REGULATORY PROTEIN DCTD"/>
    <property type="match status" value="1"/>
</dbReference>
<evidence type="ECO:0000256" key="5">
    <source>
        <dbReference type="ARBA" id="ARBA00023159"/>
    </source>
</evidence>
<sequence>MTEKIHDIWNARFINRIIDSMADGVFTMDGQGRISSWNPSMERISGYSAREALGQTCQILQCSRCFGRNCPANIEKCQILEIGQSEAKECLLRHKDGHDVPVIKNASVVKDDAGRLVGIVETVTDMTELNRARERAEAAALRLAEVHQMNNIIGRSHAMQQVFGAIRVAAASEATVLILGESGTGKELVAGAIHFNSDRREGPMITVNCSALSENLLESELFGHVRGAFTGANRDRMGRFEEASGGTIFLDEIGELSPFIQVKLLRVLQEREIERVGDSRKRKIDIRIITATHKDLYARVREGQFREDLYYRLKVFPVHLPPLHERREDIPLLVDHFIQRMNKKTGKKVARISHEALRIFMDHPWPGNVRELENAIEHAFVLCDREQIETSDLPIEIRQPGAAAASQTPVSAPQKRRRKLTRTALIELLNECDWNKAEVGRRMGISHTAIWKYMKKWDIPLKQPAS</sequence>
<evidence type="ECO:0000259" key="7">
    <source>
        <dbReference type="PROSITE" id="PS50045"/>
    </source>
</evidence>